<accession>A0A9N9L760</accession>
<dbReference type="Pfam" id="PF08240">
    <property type="entry name" value="ADH_N"/>
    <property type="match status" value="1"/>
</dbReference>
<dbReference type="OrthoDB" id="3481155at2759"/>
<feature type="domain" description="Enoyl reductase (ER)" evidence="2">
    <location>
        <begin position="10"/>
        <end position="338"/>
    </location>
</feature>
<protein>
    <recommendedName>
        <fullName evidence="2">Enoyl reductase (ER) domain-containing protein</fullName>
    </recommendedName>
</protein>
<dbReference type="Pfam" id="PF13602">
    <property type="entry name" value="ADH_zinc_N_2"/>
    <property type="match status" value="1"/>
</dbReference>
<dbReference type="Gene3D" id="3.40.50.720">
    <property type="entry name" value="NAD(P)-binding Rossmann-like Domain"/>
    <property type="match status" value="1"/>
</dbReference>
<dbReference type="InterPro" id="IPR011032">
    <property type="entry name" value="GroES-like_sf"/>
</dbReference>
<gene>
    <name evidence="3" type="ORF">HYFRA_00013918</name>
</gene>
<dbReference type="PANTHER" id="PTHR44154:SF1">
    <property type="entry name" value="QUINONE OXIDOREDUCTASE"/>
    <property type="match status" value="1"/>
</dbReference>
<reference evidence="3" key="1">
    <citation type="submission" date="2021-07" db="EMBL/GenBank/DDBJ databases">
        <authorList>
            <person name="Durling M."/>
        </authorList>
    </citation>
    <scope>NUCLEOTIDE SEQUENCE</scope>
</reference>
<dbReference type="GO" id="GO:0008270">
    <property type="term" value="F:zinc ion binding"/>
    <property type="evidence" value="ECO:0007669"/>
    <property type="project" value="InterPro"/>
</dbReference>
<evidence type="ECO:0000259" key="2">
    <source>
        <dbReference type="SMART" id="SM00829"/>
    </source>
</evidence>
<dbReference type="InterPro" id="IPR036291">
    <property type="entry name" value="NAD(P)-bd_dom_sf"/>
</dbReference>
<dbReference type="InterPro" id="IPR013154">
    <property type="entry name" value="ADH-like_N"/>
</dbReference>
<keyword evidence="4" id="KW-1185">Reference proteome</keyword>
<dbReference type="InterPro" id="IPR014182">
    <property type="entry name" value="ADH_Zn_typ-1"/>
</dbReference>
<dbReference type="SUPFAM" id="SSF50129">
    <property type="entry name" value="GroES-like"/>
    <property type="match status" value="1"/>
</dbReference>
<proteinExistence type="predicted"/>
<keyword evidence="1" id="KW-0521">NADP</keyword>
<dbReference type="SMART" id="SM00829">
    <property type="entry name" value="PKS_ER"/>
    <property type="match status" value="1"/>
</dbReference>
<evidence type="ECO:0000256" key="1">
    <source>
        <dbReference type="ARBA" id="ARBA00022857"/>
    </source>
</evidence>
<evidence type="ECO:0000313" key="4">
    <source>
        <dbReference type="Proteomes" id="UP000696280"/>
    </source>
</evidence>
<dbReference type="InterPro" id="IPR051603">
    <property type="entry name" value="Zinc-ADH_QOR/CCCR"/>
</dbReference>
<dbReference type="InterPro" id="IPR020843">
    <property type="entry name" value="ER"/>
</dbReference>
<sequence>MKAIGVNSYGAVENLVAQEVPEPQSPQGRYLLVQVKATSLNPIDCKIRQGKYDDAPDYYEHVPKAPHIIAMDGAGIVLQTGPECTRFQPGDEVFYVSNPTLQGAASELQLVDEKQCGHKPTTLDFVQAAAMPLTYATAYVSLVESLGIKKGEKAAILIINGAGGVGAVASQIARWVLELPVVITTASRPETVAFTKKMGATHVLNHRQDLQKQVKELNLDIPIKYVYILGRTEQYIHVVGEIAAPFARVCSIVQADFSMYGTKFMSKSMTFAWCWLGTRAFHGTDVGFYEKIFEEMRELVDGGVVKCHLTRRMKFTVGNLREAHRLLESGTMFGKVALGVDEEGEGQAFM</sequence>
<dbReference type="Proteomes" id="UP000696280">
    <property type="component" value="Unassembled WGS sequence"/>
</dbReference>
<dbReference type="Gene3D" id="3.90.180.10">
    <property type="entry name" value="Medium-chain alcohol dehydrogenases, catalytic domain"/>
    <property type="match status" value="1"/>
</dbReference>
<organism evidence="3 4">
    <name type="scientific">Hymenoscyphus fraxineus</name>
    <dbReference type="NCBI Taxonomy" id="746836"/>
    <lineage>
        <taxon>Eukaryota</taxon>
        <taxon>Fungi</taxon>
        <taxon>Dikarya</taxon>
        <taxon>Ascomycota</taxon>
        <taxon>Pezizomycotina</taxon>
        <taxon>Leotiomycetes</taxon>
        <taxon>Helotiales</taxon>
        <taxon>Helotiaceae</taxon>
        <taxon>Hymenoscyphus</taxon>
    </lineage>
</organism>
<dbReference type="CDD" id="cd08252">
    <property type="entry name" value="AL_MDR"/>
    <property type="match status" value="1"/>
</dbReference>
<comment type="caution">
    <text evidence="3">The sequence shown here is derived from an EMBL/GenBank/DDBJ whole genome shotgun (WGS) entry which is preliminary data.</text>
</comment>
<evidence type="ECO:0000313" key="3">
    <source>
        <dbReference type="EMBL" id="CAG8961466.1"/>
    </source>
</evidence>
<name>A0A9N9L760_9HELO</name>
<dbReference type="EMBL" id="CAJVRL010000110">
    <property type="protein sequence ID" value="CAG8961466.1"/>
    <property type="molecule type" value="Genomic_DNA"/>
</dbReference>
<dbReference type="PANTHER" id="PTHR44154">
    <property type="entry name" value="QUINONE OXIDOREDUCTASE"/>
    <property type="match status" value="1"/>
</dbReference>
<dbReference type="SUPFAM" id="SSF51735">
    <property type="entry name" value="NAD(P)-binding Rossmann-fold domains"/>
    <property type="match status" value="1"/>
</dbReference>
<dbReference type="GO" id="GO:0016491">
    <property type="term" value="F:oxidoreductase activity"/>
    <property type="evidence" value="ECO:0007669"/>
    <property type="project" value="InterPro"/>
</dbReference>
<dbReference type="AlphaFoldDB" id="A0A9N9L760"/>